<feature type="non-terminal residue" evidence="1">
    <location>
        <position position="31"/>
    </location>
</feature>
<gene>
    <name evidence="1" type="primary">TG</name>
</gene>
<organism evidence="1">
    <name type="scientific">Callorhinus ursinus</name>
    <name type="common">Northern fur seal</name>
    <dbReference type="NCBI Taxonomy" id="34884"/>
    <lineage>
        <taxon>Eukaryota</taxon>
        <taxon>Metazoa</taxon>
        <taxon>Chordata</taxon>
        <taxon>Craniata</taxon>
        <taxon>Vertebrata</taxon>
        <taxon>Euteleostomi</taxon>
        <taxon>Mammalia</taxon>
        <taxon>Eutheria</taxon>
        <taxon>Laurasiatheria</taxon>
        <taxon>Carnivora</taxon>
        <taxon>Caniformia</taxon>
        <taxon>Pinnipedia</taxon>
        <taxon>Otariidae</taxon>
        <taxon>Callorhinus</taxon>
    </lineage>
</organism>
<accession>A0A141DX05</accession>
<feature type="non-terminal residue" evidence="1">
    <location>
        <position position="1"/>
    </location>
</feature>
<reference evidence="1" key="1">
    <citation type="journal article" date="2015" name="Mol. Biol. Evol.">
        <title>Exploring Massive Incomplete Lineage Sorting in Arctoids (Laurasiatheria, Carnivora).</title>
        <authorList>
            <person name="Doronina L."/>
            <person name="Churakov G."/>
            <person name="Shi J."/>
            <person name="Brosius J."/>
            <person name="Baertsch R."/>
            <person name="Clawson H."/>
            <person name="Schmitz J."/>
        </authorList>
    </citation>
    <scope>NUCLEOTIDE SEQUENCE</scope>
</reference>
<dbReference type="AlphaFoldDB" id="A0A141DX05"/>
<protein>
    <submittedName>
        <fullName evidence="1">Thyroglobulin</fullName>
    </submittedName>
</protein>
<name>A0A141DX05_CALUR</name>
<dbReference type="EMBL" id="KT265505">
    <property type="protein sequence ID" value="ALA39879.1"/>
    <property type="molecule type" value="Genomic_DNA"/>
</dbReference>
<evidence type="ECO:0000313" key="1">
    <source>
        <dbReference type="EMBL" id="ALA39879.1"/>
    </source>
</evidence>
<sequence length="31" mass="3141">PESQVILGANVTAVGVSKVPGSESPLLQCFI</sequence>
<proteinExistence type="predicted"/>